<dbReference type="Pfam" id="PF00534">
    <property type="entry name" value="Glycos_transf_1"/>
    <property type="match status" value="1"/>
</dbReference>
<dbReference type="PANTHER" id="PTHR45947">
    <property type="entry name" value="SULFOQUINOVOSYL TRANSFERASE SQD2"/>
    <property type="match status" value="1"/>
</dbReference>
<evidence type="ECO:0000313" key="3">
    <source>
        <dbReference type="Proteomes" id="UP000316304"/>
    </source>
</evidence>
<name>A0A5C6CCP0_9BACT</name>
<keyword evidence="2" id="KW-0328">Glycosyltransferase</keyword>
<organism evidence="2 3">
    <name type="scientific">Novipirellula galeiformis</name>
    <dbReference type="NCBI Taxonomy" id="2528004"/>
    <lineage>
        <taxon>Bacteria</taxon>
        <taxon>Pseudomonadati</taxon>
        <taxon>Planctomycetota</taxon>
        <taxon>Planctomycetia</taxon>
        <taxon>Pirellulales</taxon>
        <taxon>Pirellulaceae</taxon>
        <taxon>Novipirellula</taxon>
    </lineage>
</organism>
<dbReference type="InterPro" id="IPR001296">
    <property type="entry name" value="Glyco_trans_1"/>
</dbReference>
<evidence type="ECO:0000313" key="2">
    <source>
        <dbReference type="EMBL" id="TWU21214.1"/>
    </source>
</evidence>
<dbReference type="AlphaFoldDB" id="A0A5C6CCP0"/>
<dbReference type="PANTHER" id="PTHR45947:SF3">
    <property type="entry name" value="SULFOQUINOVOSYL TRANSFERASE SQD2"/>
    <property type="match status" value="1"/>
</dbReference>
<dbReference type="OrthoDB" id="259238at2"/>
<proteinExistence type="predicted"/>
<dbReference type="Gene3D" id="3.40.50.2000">
    <property type="entry name" value="Glycogen Phosphorylase B"/>
    <property type="match status" value="2"/>
</dbReference>
<protein>
    <submittedName>
        <fullName evidence="2">GDP-mannose-dependent alpha-(1-2)-phosphatidylinositol mannosyltransferase</fullName>
        <ecNumber evidence="2">2.4.1.345</ecNumber>
    </submittedName>
</protein>
<reference evidence="2 3" key="1">
    <citation type="submission" date="2019-02" db="EMBL/GenBank/DDBJ databases">
        <title>Deep-cultivation of Planctomycetes and their phenomic and genomic characterization uncovers novel biology.</title>
        <authorList>
            <person name="Wiegand S."/>
            <person name="Jogler M."/>
            <person name="Boedeker C."/>
            <person name="Pinto D."/>
            <person name="Vollmers J."/>
            <person name="Rivas-Marin E."/>
            <person name="Kohn T."/>
            <person name="Peeters S.H."/>
            <person name="Heuer A."/>
            <person name="Rast P."/>
            <person name="Oberbeckmann S."/>
            <person name="Bunk B."/>
            <person name="Jeske O."/>
            <person name="Meyerdierks A."/>
            <person name="Storesund J.E."/>
            <person name="Kallscheuer N."/>
            <person name="Luecker S."/>
            <person name="Lage O.M."/>
            <person name="Pohl T."/>
            <person name="Merkel B.J."/>
            <person name="Hornburger P."/>
            <person name="Mueller R.-W."/>
            <person name="Bruemmer F."/>
            <person name="Labrenz M."/>
            <person name="Spormann A.M."/>
            <person name="Op Den Camp H."/>
            <person name="Overmann J."/>
            <person name="Amann R."/>
            <person name="Jetten M.S.M."/>
            <person name="Mascher T."/>
            <person name="Medema M.H."/>
            <person name="Devos D.P."/>
            <person name="Kaster A.-K."/>
            <person name="Ovreas L."/>
            <person name="Rohde M."/>
            <person name="Galperin M.Y."/>
            <person name="Jogler C."/>
        </authorList>
    </citation>
    <scope>NUCLEOTIDE SEQUENCE [LARGE SCALE GENOMIC DNA]</scope>
    <source>
        <strain evidence="2 3">Pla52o</strain>
    </source>
</reference>
<dbReference type="EMBL" id="SJPT01000007">
    <property type="protein sequence ID" value="TWU21214.1"/>
    <property type="molecule type" value="Genomic_DNA"/>
</dbReference>
<evidence type="ECO:0000259" key="1">
    <source>
        <dbReference type="Pfam" id="PF00534"/>
    </source>
</evidence>
<sequence length="397" mass="44000">MLGPIAVCVGAFPTTTETFVVRELMALRQRGWDVRLVIQHSNSPNQSGLFHESIDGVTFPTIALPVRQSPMAPLRFVTNRRLRLAANVGRYGRRLAIRRTGYFGSLLSEPLIAECRLIHCHFVQWGLEVGEGLSGLLNVPLTVIAHDGHLKQYSVDELRSLQATTSRIFCVSNAWKEYWQQATEQSDGLCLLRNGVDIPTDLARPFSRSQSPIRLLTVGSLSELKQTALVVDAMSELVSRGHSVQLEVIGDGPCRDALQQQVRRLALEDCVRLRGALSHTLVLERMLASDIFVHASERESFGLVVAEAMAAGLPVVCSDTDGPREIVAPGITGWLFPIGEATTLAARILQLIEFPQQAAEMGRQGRERVRAQFNWDSRIDNLHNQLYELTHPASLKT</sequence>
<dbReference type="Proteomes" id="UP000316304">
    <property type="component" value="Unassembled WGS sequence"/>
</dbReference>
<dbReference type="EC" id="2.4.1.345" evidence="2"/>
<keyword evidence="3" id="KW-1185">Reference proteome</keyword>
<dbReference type="InterPro" id="IPR050194">
    <property type="entry name" value="Glycosyltransferase_grp1"/>
</dbReference>
<keyword evidence="2" id="KW-0808">Transferase</keyword>
<feature type="domain" description="Glycosyl transferase family 1" evidence="1">
    <location>
        <begin position="210"/>
        <end position="368"/>
    </location>
</feature>
<dbReference type="GO" id="GO:0043750">
    <property type="term" value="F:phosphatidylinositol alpha-mannosyltransferase activity"/>
    <property type="evidence" value="ECO:0007669"/>
    <property type="project" value="UniProtKB-EC"/>
</dbReference>
<accession>A0A5C6CCP0</accession>
<dbReference type="CDD" id="cd03801">
    <property type="entry name" value="GT4_PimA-like"/>
    <property type="match status" value="1"/>
</dbReference>
<gene>
    <name evidence="2" type="primary">pimA_3</name>
    <name evidence="2" type="ORF">Pla52o_42480</name>
</gene>
<comment type="caution">
    <text evidence="2">The sequence shown here is derived from an EMBL/GenBank/DDBJ whole genome shotgun (WGS) entry which is preliminary data.</text>
</comment>
<dbReference type="SUPFAM" id="SSF53756">
    <property type="entry name" value="UDP-Glycosyltransferase/glycogen phosphorylase"/>
    <property type="match status" value="1"/>
</dbReference>